<proteinExistence type="predicted"/>
<accession>A0ACD3BAI5</accession>
<reference evidence="1 2" key="1">
    <citation type="journal article" date="2019" name="Nat. Ecol. Evol.">
        <title>Megaphylogeny resolves global patterns of mushroom evolution.</title>
        <authorList>
            <person name="Varga T."/>
            <person name="Krizsan K."/>
            <person name="Foldi C."/>
            <person name="Dima B."/>
            <person name="Sanchez-Garcia M."/>
            <person name="Sanchez-Ramirez S."/>
            <person name="Szollosi G.J."/>
            <person name="Szarkandi J.G."/>
            <person name="Papp V."/>
            <person name="Albert L."/>
            <person name="Andreopoulos W."/>
            <person name="Angelini C."/>
            <person name="Antonin V."/>
            <person name="Barry K.W."/>
            <person name="Bougher N.L."/>
            <person name="Buchanan P."/>
            <person name="Buyck B."/>
            <person name="Bense V."/>
            <person name="Catcheside P."/>
            <person name="Chovatia M."/>
            <person name="Cooper J."/>
            <person name="Damon W."/>
            <person name="Desjardin D."/>
            <person name="Finy P."/>
            <person name="Geml J."/>
            <person name="Haridas S."/>
            <person name="Hughes K."/>
            <person name="Justo A."/>
            <person name="Karasinski D."/>
            <person name="Kautmanova I."/>
            <person name="Kiss B."/>
            <person name="Kocsube S."/>
            <person name="Kotiranta H."/>
            <person name="LaButti K.M."/>
            <person name="Lechner B.E."/>
            <person name="Liimatainen K."/>
            <person name="Lipzen A."/>
            <person name="Lukacs Z."/>
            <person name="Mihaltcheva S."/>
            <person name="Morgado L.N."/>
            <person name="Niskanen T."/>
            <person name="Noordeloos M.E."/>
            <person name="Ohm R.A."/>
            <person name="Ortiz-Santana B."/>
            <person name="Ovrebo C."/>
            <person name="Racz N."/>
            <person name="Riley R."/>
            <person name="Savchenko A."/>
            <person name="Shiryaev A."/>
            <person name="Soop K."/>
            <person name="Spirin V."/>
            <person name="Szebenyi C."/>
            <person name="Tomsovsky M."/>
            <person name="Tulloss R.E."/>
            <person name="Uehling J."/>
            <person name="Grigoriev I.V."/>
            <person name="Vagvolgyi C."/>
            <person name="Papp T."/>
            <person name="Martin F.M."/>
            <person name="Miettinen O."/>
            <person name="Hibbett D.S."/>
            <person name="Nagy L.G."/>
        </authorList>
    </citation>
    <scope>NUCLEOTIDE SEQUENCE [LARGE SCALE GENOMIC DNA]</scope>
    <source>
        <strain evidence="1 2">NL-1719</strain>
    </source>
</reference>
<name>A0ACD3BAI5_9AGAR</name>
<evidence type="ECO:0000313" key="2">
    <source>
        <dbReference type="Proteomes" id="UP000308600"/>
    </source>
</evidence>
<evidence type="ECO:0000313" key="1">
    <source>
        <dbReference type="EMBL" id="TFK74607.1"/>
    </source>
</evidence>
<sequence>MNASRFIGKGMDRPMAAIACYIFEIKRKQPMERSGIGRYPPNSPQSQSPLTGLTRTAPYGSPLDTAAPTVRPVG</sequence>
<organism evidence="1 2">
    <name type="scientific">Pluteus cervinus</name>
    <dbReference type="NCBI Taxonomy" id="181527"/>
    <lineage>
        <taxon>Eukaryota</taxon>
        <taxon>Fungi</taxon>
        <taxon>Dikarya</taxon>
        <taxon>Basidiomycota</taxon>
        <taxon>Agaricomycotina</taxon>
        <taxon>Agaricomycetes</taxon>
        <taxon>Agaricomycetidae</taxon>
        <taxon>Agaricales</taxon>
        <taxon>Pluteineae</taxon>
        <taxon>Pluteaceae</taxon>
        <taxon>Pluteus</taxon>
    </lineage>
</organism>
<dbReference type="Proteomes" id="UP000308600">
    <property type="component" value="Unassembled WGS sequence"/>
</dbReference>
<protein>
    <submittedName>
        <fullName evidence="1">Uncharacterized protein</fullName>
    </submittedName>
</protein>
<keyword evidence="2" id="KW-1185">Reference proteome</keyword>
<gene>
    <name evidence="1" type="ORF">BDN72DRAFT_833104</name>
</gene>
<dbReference type="EMBL" id="ML208267">
    <property type="protein sequence ID" value="TFK74607.1"/>
    <property type="molecule type" value="Genomic_DNA"/>
</dbReference>